<proteinExistence type="predicted"/>
<feature type="transmembrane region" description="Helical" evidence="6">
    <location>
        <begin position="266"/>
        <end position="284"/>
    </location>
</feature>
<dbReference type="PANTHER" id="PTHR23501">
    <property type="entry name" value="MAJOR FACILITATOR SUPERFAMILY"/>
    <property type="match status" value="1"/>
</dbReference>
<feature type="transmembrane region" description="Helical" evidence="6">
    <location>
        <begin position="304"/>
        <end position="331"/>
    </location>
</feature>
<feature type="transmembrane region" description="Helical" evidence="6">
    <location>
        <begin position="402"/>
        <end position="419"/>
    </location>
</feature>
<feature type="signal peptide" evidence="7">
    <location>
        <begin position="1"/>
        <end position="19"/>
    </location>
</feature>
<feature type="transmembrane region" description="Helical" evidence="6">
    <location>
        <begin position="67"/>
        <end position="87"/>
    </location>
</feature>
<evidence type="ECO:0000313" key="9">
    <source>
        <dbReference type="Proteomes" id="UP000383932"/>
    </source>
</evidence>
<keyword evidence="9" id="KW-1185">Reference proteome</keyword>
<dbReference type="Gene3D" id="1.20.1250.20">
    <property type="entry name" value="MFS general substrate transporter like domains"/>
    <property type="match status" value="1"/>
</dbReference>
<organism evidence="8 9">
    <name type="scientific">Ceratobasidium theobromae</name>
    <dbReference type="NCBI Taxonomy" id="1582974"/>
    <lineage>
        <taxon>Eukaryota</taxon>
        <taxon>Fungi</taxon>
        <taxon>Dikarya</taxon>
        <taxon>Basidiomycota</taxon>
        <taxon>Agaricomycotina</taxon>
        <taxon>Agaricomycetes</taxon>
        <taxon>Cantharellales</taxon>
        <taxon>Ceratobasidiaceae</taxon>
        <taxon>Ceratobasidium</taxon>
    </lineage>
</organism>
<sequence length="493" mass="53758">MIWVLWIVLGLVVFLVTLGDWVMGSAFMDPWTMESEVVMNARNSGRITMIFGALVCGRLADVYSRPLASVVGLLFFTLGCIICAAASGPVTFAAGTIIYMIGSAGLSLLVTTFIADHTSLRWRGLALSWTYFMPIIVMWIVNPLIVHVSWRWTYGMFAVMVPVLSIPALVVLFSAASGYREEDNQPPWSEKIKNGIARMDLVGIILFTAGFGLIDYNTDVWYRETGTAPSPRQIAMLVVGFILLLPVFTIWELFFASAPFMPKRILTNRGAICAIIAVFLYRLASVSSSRVLINFSSFGSWTPYDLGLLISSWSMAYSSFAPFVGAAFLLTRRYKPHVLGGNGISILGAGLGVHAARLARRPNTPPSRALLFAMQVLKGLGGVVIELGLMVGAQASVTHNDLVTVIVLMTIWPTFGVSLSSALNRAVLGRADADSPKFITLYALAVGLSFLCLIASLFMPNYVLKSEHNVLEDPMEQVGEDTTSNIDRRALSP</sequence>
<evidence type="ECO:0000256" key="7">
    <source>
        <dbReference type="SAM" id="SignalP"/>
    </source>
</evidence>
<evidence type="ECO:0000256" key="2">
    <source>
        <dbReference type="ARBA" id="ARBA00022692"/>
    </source>
</evidence>
<feature type="transmembrane region" description="Helical" evidence="6">
    <location>
        <begin position="152"/>
        <end position="175"/>
    </location>
</feature>
<dbReference type="InterPro" id="IPR036259">
    <property type="entry name" value="MFS_trans_sf"/>
</dbReference>
<dbReference type="OrthoDB" id="2241241at2759"/>
<evidence type="ECO:0000313" key="8">
    <source>
        <dbReference type="EMBL" id="KAB5591494.1"/>
    </source>
</evidence>
<evidence type="ECO:0000256" key="1">
    <source>
        <dbReference type="ARBA" id="ARBA00004141"/>
    </source>
</evidence>
<feature type="transmembrane region" description="Helical" evidence="6">
    <location>
        <begin position="196"/>
        <end position="214"/>
    </location>
</feature>
<dbReference type="GO" id="GO:0005886">
    <property type="term" value="C:plasma membrane"/>
    <property type="evidence" value="ECO:0007669"/>
    <property type="project" value="TreeGrafter"/>
</dbReference>
<dbReference type="InterPro" id="IPR011701">
    <property type="entry name" value="MFS"/>
</dbReference>
<comment type="caution">
    <text evidence="8">The sequence shown here is derived from an EMBL/GenBank/DDBJ whole genome shotgun (WGS) entry which is preliminary data.</text>
</comment>
<feature type="transmembrane region" description="Helical" evidence="6">
    <location>
        <begin position="338"/>
        <end position="357"/>
    </location>
</feature>
<protein>
    <submittedName>
        <fullName evidence="8">Siderophore iron transporter 3</fullName>
    </submittedName>
</protein>
<feature type="chain" id="PRO_5024351630" evidence="7">
    <location>
        <begin position="20"/>
        <end position="493"/>
    </location>
</feature>
<evidence type="ECO:0000256" key="5">
    <source>
        <dbReference type="SAM" id="MobiDB-lite"/>
    </source>
</evidence>
<dbReference type="GO" id="GO:0022857">
    <property type="term" value="F:transmembrane transporter activity"/>
    <property type="evidence" value="ECO:0007669"/>
    <property type="project" value="InterPro"/>
</dbReference>
<dbReference type="EMBL" id="SSOP01000102">
    <property type="protein sequence ID" value="KAB5591494.1"/>
    <property type="molecule type" value="Genomic_DNA"/>
</dbReference>
<dbReference type="SUPFAM" id="SSF103473">
    <property type="entry name" value="MFS general substrate transporter"/>
    <property type="match status" value="1"/>
</dbReference>
<keyword evidence="4 6" id="KW-0472">Membrane</keyword>
<feature type="transmembrane region" description="Helical" evidence="6">
    <location>
        <begin position="439"/>
        <end position="459"/>
    </location>
</feature>
<keyword evidence="3 6" id="KW-1133">Transmembrane helix</keyword>
<dbReference type="AlphaFoldDB" id="A0A5N5QIM8"/>
<comment type="subcellular location">
    <subcellularLocation>
        <location evidence="1">Membrane</location>
        <topology evidence="1">Multi-pass membrane protein</topology>
    </subcellularLocation>
</comment>
<name>A0A5N5QIM8_9AGAM</name>
<dbReference type="Proteomes" id="UP000383932">
    <property type="component" value="Unassembled WGS sequence"/>
</dbReference>
<evidence type="ECO:0000256" key="4">
    <source>
        <dbReference type="ARBA" id="ARBA00023136"/>
    </source>
</evidence>
<dbReference type="PANTHER" id="PTHR23501:SF58">
    <property type="entry name" value="LOW AFFINITY HEME TRANSPORTER STR3"/>
    <property type="match status" value="1"/>
</dbReference>
<keyword evidence="7" id="KW-0732">Signal</keyword>
<feature type="transmembrane region" description="Helical" evidence="6">
    <location>
        <begin position="126"/>
        <end position="146"/>
    </location>
</feature>
<reference evidence="8 9" key="1">
    <citation type="journal article" date="2019" name="Fungal Biol. Biotechnol.">
        <title>Draft genome sequence of fastidious pathogen Ceratobasidium theobromae, which causes vascular-streak dieback in Theobroma cacao.</title>
        <authorList>
            <person name="Ali S.S."/>
            <person name="Asman A."/>
            <person name="Shao J."/>
            <person name="Firmansyah A.P."/>
            <person name="Susilo A.W."/>
            <person name="Rosmana A."/>
            <person name="McMahon P."/>
            <person name="Junaid M."/>
            <person name="Guest D."/>
            <person name="Kheng T.Y."/>
            <person name="Meinhardt L.W."/>
            <person name="Bailey B.A."/>
        </authorList>
    </citation>
    <scope>NUCLEOTIDE SEQUENCE [LARGE SCALE GENOMIC DNA]</scope>
    <source>
        <strain evidence="8 9">CT2</strain>
    </source>
</reference>
<feature type="region of interest" description="Disordered" evidence="5">
    <location>
        <begin position="474"/>
        <end position="493"/>
    </location>
</feature>
<feature type="transmembrane region" description="Helical" evidence="6">
    <location>
        <begin position="234"/>
        <end position="254"/>
    </location>
</feature>
<evidence type="ECO:0000256" key="6">
    <source>
        <dbReference type="SAM" id="Phobius"/>
    </source>
</evidence>
<gene>
    <name evidence="8" type="ORF">CTheo_5051</name>
</gene>
<feature type="transmembrane region" description="Helical" evidence="6">
    <location>
        <begin position="369"/>
        <end position="390"/>
    </location>
</feature>
<accession>A0A5N5QIM8</accession>
<keyword evidence="2 6" id="KW-0812">Transmembrane</keyword>
<feature type="transmembrane region" description="Helical" evidence="6">
    <location>
        <begin position="93"/>
        <end position="114"/>
    </location>
</feature>
<evidence type="ECO:0000256" key="3">
    <source>
        <dbReference type="ARBA" id="ARBA00022989"/>
    </source>
</evidence>
<dbReference type="Pfam" id="PF07690">
    <property type="entry name" value="MFS_1"/>
    <property type="match status" value="1"/>
</dbReference>